<evidence type="ECO:0000256" key="4">
    <source>
        <dbReference type="ARBA" id="ARBA00022989"/>
    </source>
</evidence>
<dbReference type="SUPFAM" id="SSF103473">
    <property type="entry name" value="MFS general substrate transporter"/>
    <property type="match status" value="1"/>
</dbReference>
<evidence type="ECO:0000313" key="9">
    <source>
        <dbReference type="Proteomes" id="UP000217065"/>
    </source>
</evidence>
<evidence type="ECO:0000256" key="5">
    <source>
        <dbReference type="ARBA" id="ARBA00023136"/>
    </source>
</evidence>
<keyword evidence="2" id="KW-0813">Transport</keyword>
<feature type="transmembrane region" description="Helical" evidence="6">
    <location>
        <begin position="41"/>
        <end position="62"/>
    </location>
</feature>
<dbReference type="RefSeq" id="WP_094943469.1">
    <property type="nucleotide sequence ID" value="NZ_NOKQ01000220.1"/>
</dbReference>
<dbReference type="InterPro" id="IPR011701">
    <property type="entry name" value="MFS"/>
</dbReference>
<feature type="transmembrane region" description="Helical" evidence="6">
    <location>
        <begin position="367"/>
        <end position="389"/>
    </location>
</feature>
<keyword evidence="9" id="KW-1185">Reference proteome</keyword>
<dbReference type="Proteomes" id="UP000217065">
    <property type="component" value="Unassembled WGS sequence"/>
</dbReference>
<dbReference type="Gene3D" id="1.20.1250.20">
    <property type="entry name" value="MFS general substrate transporter like domains"/>
    <property type="match status" value="1"/>
</dbReference>
<evidence type="ECO:0000259" key="7">
    <source>
        <dbReference type="PROSITE" id="PS50850"/>
    </source>
</evidence>
<dbReference type="InterPro" id="IPR020846">
    <property type="entry name" value="MFS_dom"/>
</dbReference>
<feature type="transmembrane region" description="Helical" evidence="6">
    <location>
        <begin position="163"/>
        <end position="184"/>
    </location>
</feature>
<feature type="transmembrane region" description="Helical" evidence="6">
    <location>
        <begin position="212"/>
        <end position="236"/>
    </location>
</feature>
<dbReference type="AlphaFoldDB" id="A0A264W214"/>
<feature type="transmembrane region" description="Helical" evidence="6">
    <location>
        <begin position="279"/>
        <end position="296"/>
    </location>
</feature>
<dbReference type="CDD" id="cd17339">
    <property type="entry name" value="MFS_NIMT_CynX_like"/>
    <property type="match status" value="1"/>
</dbReference>
<feature type="transmembrane region" description="Helical" evidence="6">
    <location>
        <begin position="74"/>
        <end position="93"/>
    </location>
</feature>
<dbReference type="InterPro" id="IPR052524">
    <property type="entry name" value="MFS_Cyanate_Porter"/>
</dbReference>
<dbReference type="PANTHER" id="PTHR23523">
    <property type="match status" value="1"/>
</dbReference>
<feature type="transmembrane region" description="Helical" evidence="6">
    <location>
        <begin position="302"/>
        <end position="326"/>
    </location>
</feature>
<accession>A0A264W214</accession>
<dbReference type="InterPro" id="IPR036259">
    <property type="entry name" value="MFS_trans_sf"/>
</dbReference>
<protein>
    <submittedName>
        <fullName evidence="8">MFS transporter</fullName>
    </submittedName>
</protein>
<dbReference type="GO" id="GO:0022857">
    <property type="term" value="F:transmembrane transporter activity"/>
    <property type="evidence" value="ECO:0007669"/>
    <property type="project" value="InterPro"/>
</dbReference>
<evidence type="ECO:0000256" key="2">
    <source>
        <dbReference type="ARBA" id="ARBA00022448"/>
    </source>
</evidence>
<comment type="caution">
    <text evidence="8">The sequence shown here is derived from an EMBL/GenBank/DDBJ whole genome shotgun (WGS) entry which is preliminary data.</text>
</comment>
<keyword evidence="5 6" id="KW-0472">Membrane</keyword>
<name>A0A264W214_9BACL</name>
<reference evidence="8 9" key="1">
    <citation type="submission" date="2017-07" db="EMBL/GenBank/DDBJ databases">
        <title>Tetzosporium hominis gen.nov. sp.nov.</title>
        <authorList>
            <person name="Tetz G."/>
            <person name="Tetz V."/>
        </authorList>
    </citation>
    <scope>NUCLEOTIDE SEQUENCE [LARGE SCALE GENOMIC DNA]</scope>
    <source>
        <strain evidence="8 9">VT-49</strain>
    </source>
</reference>
<feature type="transmembrane region" description="Helical" evidence="6">
    <location>
        <begin position="132"/>
        <end position="157"/>
    </location>
</feature>
<evidence type="ECO:0000256" key="1">
    <source>
        <dbReference type="ARBA" id="ARBA00004651"/>
    </source>
</evidence>
<gene>
    <name evidence="8" type="ORF">CF394_10310</name>
</gene>
<dbReference type="OrthoDB" id="9797740at2"/>
<dbReference type="PROSITE" id="PS50850">
    <property type="entry name" value="MFS"/>
    <property type="match status" value="1"/>
</dbReference>
<evidence type="ECO:0000256" key="3">
    <source>
        <dbReference type="ARBA" id="ARBA00022692"/>
    </source>
</evidence>
<feature type="transmembrane region" description="Helical" evidence="6">
    <location>
        <begin position="248"/>
        <end position="270"/>
    </location>
</feature>
<keyword evidence="4 6" id="KW-1133">Transmembrane helix</keyword>
<feature type="domain" description="Major facilitator superfamily (MFS) profile" evidence="7">
    <location>
        <begin position="9"/>
        <end position="389"/>
    </location>
</feature>
<feature type="transmembrane region" description="Helical" evidence="6">
    <location>
        <begin position="99"/>
        <end position="120"/>
    </location>
</feature>
<dbReference type="PANTHER" id="PTHR23523:SF2">
    <property type="entry name" value="2-NITROIMIDAZOLE TRANSPORTER"/>
    <property type="match status" value="1"/>
</dbReference>
<evidence type="ECO:0000313" key="8">
    <source>
        <dbReference type="EMBL" id="OZS77594.1"/>
    </source>
</evidence>
<evidence type="ECO:0000256" key="6">
    <source>
        <dbReference type="SAM" id="Phobius"/>
    </source>
</evidence>
<comment type="subcellular location">
    <subcellularLocation>
        <location evidence="1">Cell membrane</location>
        <topology evidence="1">Multi-pass membrane protein</topology>
    </subcellularLocation>
</comment>
<keyword evidence="3 6" id="KW-0812">Transmembrane</keyword>
<dbReference type="EMBL" id="NOKQ01000220">
    <property type="protein sequence ID" value="OZS77594.1"/>
    <property type="molecule type" value="Genomic_DNA"/>
</dbReference>
<organism evidence="8 9">
    <name type="scientific">Tetzosporium hominis</name>
    <dbReference type="NCBI Taxonomy" id="2020506"/>
    <lineage>
        <taxon>Bacteria</taxon>
        <taxon>Bacillati</taxon>
        <taxon>Bacillota</taxon>
        <taxon>Bacilli</taxon>
        <taxon>Bacillales</taxon>
        <taxon>Caryophanaceae</taxon>
        <taxon>Tetzosporium</taxon>
    </lineage>
</organism>
<proteinExistence type="predicted"/>
<sequence>MTKSTKQQGLLLFILGIIFLSLTLRSPLTAVGPVTEFIQNGLSMSTTLVGLLTTIPLLAFAVVSPFAPKVAKQIGTEATLLWSIVLLIAGIALRSGGSVTLLIFGTAIIGVAIAFGNVLLPSIIKDRFPLHVGLLTAVFSVVMNLSAALGAGIAYPVAADTSFGWQGALGVWALLGIVAVVVWLPQLKHRKSEPVDAAAEVVENPSILKSSVTWAVTLMMALQSLIFYTTAAWLPAMLIEKGMNPDSAGYMLSFMQFAQLPMTFIAPILASKMANQRPLVWFFSVLYIVGFTGLLLDPNGTLTILWMILIGFAGGTSFALTMMMFSLRTKTAMDAAELSGVAQSIGYLLAAAGPVLFAFVNETTGSWYVPTILFIVTCVLLLVVALHAAGNRFVRE</sequence>
<feature type="transmembrane region" description="Helical" evidence="6">
    <location>
        <begin position="338"/>
        <end position="361"/>
    </location>
</feature>
<dbReference type="GO" id="GO:0005886">
    <property type="term" value="C:plasma membrane"/>
    <property type="evidence" value="ECO:0007669"/>
    <property type="project" value="UniProtKB-SubCell"/>
</dbReference>
<dbReference type="Pfam" id="PF07690">
    <property type="entry name" value="MFS_1"/>
    <property type="match status" value="1"/>
</dbReference>